<feature type="compositionally biased region" description="Basic and acidic residues" evidence="1">
    <location>
        <begin position="34"/>
        <end position="49"/>
    </location>
</feature>
<reference evidence="3" key="1">
    <citation type="submission" date="2011-07" db="EMBL/GenBank/DDBJ databases">
        <title>The complete genome of Cyclobacterium marinum DSM 745.</title>
        <authorList>
            <person name="Lucas S."/>
            <person name="Han J."/>
            <person name="Lapidus A."/>
            <person name="Bruce D."/>
            <person name="Goodwin L."/>
            <person name="Pitluck S."/>
            <person name="Peters L."/>
            <person name="Kyrpides N."/>
            <person name="Mavromatis K."/>
            <person name="Ivanova N."/>
            <person name="Ovchinnikova G."/>
            <person name="Chertkov O."/>
            <person name="Detter J.C."/>
            <person name="Tapia R."/>
            <person name="Han C."/>
            <person name="Land M."/>
            <person name="Hauser L."/>
            <person name="Markowitz V."/>
            <person name="Cheng J.-F."/>
            <person name="Hugenholtz P."/>
            <person name="Woyke T."/>
            <person name="Wu D."/>
            <person name="Tindall B."/>
            <person name="Schuetze A."/>
            <person name="Brambilla E."/>
            <person name="Klenk H.-P."/>
            <person name="Eisen J.A."/>
        </authorList>
    </citation>
    <scope>NUCLEOTIDE SEQUENCE [LARGE SCALE GENOMIC DNA]</scope>
    <source>
        <strain evidence="3">ATCC 25205 / DSM 745 / LMG 13164 / NCIMB 1802</strain>
    </source>
</reference>
<dbReference type="eggNOG" id="ENOG502ZW78">
    <property type="taxonomic scope" value="Bacteria"/>
</dbReference>
<name>G0J1R6_CYCMS</name>
<dbReference type="RefSeq" id="WP_014022558.1">
    <property type="nucleotide sequence ID" value="NC_015914.1"/>
</dbReference>
<gene>
    <name evidence="2" type="ordered locus">Cycma_4589</name>
</gene>
<dbReference type="EMBL" id="CP002955">
    <property type="protein sequence ID" value="AEL28275.1"/>
    <property type="molecule type" value="Genomic_DNA"/>
</dbReference>
<accession>G0J1R6</accession>
<dbReference type="OrthoDB" id="983031at2"/>
<dbReference type="KEGG" id="cmr:Cycma_4589"/>
<proteinExistence type="predicted"/>
<dbReference type="Proteomes" id="UP000001635">
    <property type="component" value="Chromosome"/>
</dbReference>
<feature type="compositionally biased region" description="Acidic residues" evidence="1">
    <location>
        <begin position="23"/>
        <end position="33"/>
    </location>
</feature>
<protein>
    <submittedName>
        <fullName evidence="2">Uncharacterized protein</fullName>
    </submittedName>
</protein>
<evidence type="ECO:0000313" key="3">
    <source>
        <dbReference type="Proteomes" id="UP000001635"/>
    </source>
</evidence>
<feature type="region of interest" description="Disordered" evidence="1">
    <location>
        <begin position="1"/>
        <end position="55"/>
    </location>
</feature>
<feature type="compositionally biased region" description="Polar residues" evidence="1">
    <location>
        <begin position="1"/>
        <end position="17"/>
    </location>
</feature>
<evidence type="ECO:0000256" key="1">
    <source>
        <dbReference type="SAM" id="MobiDB-lite"/>
    </source>
</evidence>
<evidence type="ECO:0000313" key="2">
    <source>
        <dbReference type="EMBL" id="AEL28275.1"/>
    </source>
</evidence>
<dbReference type="AlphaFoldDB" id="G0J1R6"/>
<dbReference type="STRING" id="880070.Cycma_4589"/>
<organism evidence="2 3">
    <name type="scientific">Cyclobacterium marinum (strain ATCC 25205 / DSM 745 / LMG 13164 / NCIMB 1802)</name>
    <name type="common">Flectobacillus marinus</name>
    <dbReference type="NCBI Taxonomy" id="880070"/>
    <lineage>
        <taxon>Bacteria</taxon>
        <taxon>Pseudomonadati</taxon>
        <taxon>Bacteroidota</taxon>
        <taxon>Cytophagia</taxon>
        <taxon>Cytophagales</taxon>
        <taxon>Cyclobacteriaceae</taxon>
        <taxon>Cyclobacterium</taxon>
    </lineage>
</organism>
<dbReference type="HOGENOM" id="CLU_2616102_0_0_10"/>
<sequence length="78" mass="9029">MVALSSSCRNHSQNADQNHGDMMNDEQTETMEADNDHMHEDGQSDEHMMSDTTSMDMNEEMGQYCRLRYNPSQIKNKL</sequence>
<keyword evidence="3" id="KW-1185">Reference proteome</keyword>